<evidence type="ECO:0000313" key="3">
    <source>
        <dbReference type="Proteomes" id="UP000182345"/>
    </source>
</evidence>
<reference evidence="2 3" key="1">
    <citation type="journal article" date="2016" name="Environ. Microbiol.">
        <title>Genomic resolution of a cold subsurface aquifer community provides metabolic insights for novel microbes adapted to high CO concentrations.</title>
        <authorList>
            <person name="Probst A.J."/>
            <person name="Castelle C.J."/>
            <person name="Singh A."/>
            <person name="Brown C.T."/>
            <person name="Anantharaman K."/>
            <person name="Sharon I."/>
            <person name="Hug L.A."/>
            <person name="Burstein D."/>
            <person name="Emerson J.B."/>
            <person name="Thomas B.C."/>
            <person name="Banfield J.F."/>
        </authorList>
    </citation>
    <scope>NUCLEOTIDE SEQUENCE [LARGE SCALE GENOMIC DNA]</scope>
    <source>
        <strain evidence="2">CG1_02_44_10</strain>
    </source>
</reference>
<proteinExistence type="predicted"/>
<feature type="region of interest" description="Disordered" evidence="1">
    <location>
        <begin position="27"/>
        <end position="60"/>
    </location>
</feature>
<name>A0A1J4RV00_9BACT</name>
<dbReference type="Proteomes" id="UP000182345">
    <property type="component" value="Unassembled WGS sequence"/>
</dbReference>
<feature type="compositionally biased region" description="Polar residues" evidence="1">
    <location>
        <begin position="37"/>
        <end position="60"/>
    </location>
</feature>
<gene>
    <name evidence="2" type="ORF">AUJ42_02750</name>
</gene>
<evidence type="ECO:0000256" key="1">
    <source>
        <dbReference type="SAM" id="MobiDB-lite"/>
    </source>
</evidence>
<dbReference type="EMBL" id="MNUK01000062">
    <property type="protein sequence ID" value="OIN90703.1"/>
    <property type="molecule type" value="Genomic_DNA"/>
</dbReference>
<protein>
    <submittedName>
        <fullName evidence="2">Uncharacterized protein</fullName>
    </submittedName>
</protein>
<organism evidence="2 3">
    <name type="scientific">Candidatus Collierbacteria bacterium CG1_02_44_10</name>
    <dbReference type="NCBI Taxonomy" id="1805087"/>
    <lineage>
        <taxon>Bacteria</taxon>
        <taxon>Candidatus Collieribacteriota</taxon>
    </lineage>
</organism>
<sequence length="60" mass="6795">MIRTKYKIPKKNPTRVDIDQRLPKIVTRPPFKDNCHQKSGTNQIMGLNQSSSIASGNLTK</sequence>
<evidence type="ECO:0000313" key="2">
    <source>
        <dbReference type="EMBL" id="OIN90703.1"/>
    </source>
</evidence>
<dbReference type="AlphaFoldDB" id="A0A1J4RV00"/>
<accession>A0A1J4RV00</accession>
<comment type="caution">
    <text evidence="2">The sequence shown here is derived from an EMBL/GenBank/DDBJ whole genome shotgun (WGS) entry which is preliminary data.</text>
</comment>